<dbReference type="PANTHER" id="PTHR40618:SF1">
    <property type="entry name" value="B-ZIP TRANSCRIPTION FACTOR (EUROFUNG)"/>
    <property type="match status" value="1"/>
</dbReference>
<dbReference type="EMBL" id="JAAGWQ010000032">
    <property type="protein sequence ID" value="KAF5676536.1"/>
    <property type="molecule type" value="Genomic_DNA"/>
</dbReference>
<dbReference type="Proteomes" id="UP000567885">
    <property type="component" value="Unassembled WGS sequence"/>
</dbReference>
<protein>
    <recommendedName>
        <fullName evidence="4">BZIP domain-containing protein</fullName>
    </recommendedName>
</protein>
<evidence type="ECO:0000256" key="1">
    <source>
        <dbReference type="SAM" id="MobiDB-lite"/>
    </source>
</evidence>
<gene>
    <name evidence="2" type="ORF">FHETE_2032</name>
</gene>
<dbReference type="OrthoDB" id="3555317at2759"/>
<feature type="region of interest" description="Disordered" evidence="1">
    <location>
        <begin position="216"/>
        <end position="238"/>
    </location>
</feature>
<reference evidence="2 3" key="1">
    <citation type="submission" date="2020-05" db="EMBL/GenBank/DDBJ databases">
        <title>Identification and distribution of gene clusters putatively required for synthesis of sphingolipid metabolism inhibitors in phylogenetically diverse species of the filamentous fungus Fusarium.</title>
        <authorList>
            <person name="Kim H.-S."/>
            <person name="Busman M."/>
            <person name="Brown D.W."/>
            <person name="Divon H."/>
            <person name="Uhlig S."/>
            <person name="Proctor R.H."/>
        </authorList>
    </citation>
    <scope>NUCLEOTIDE SEQUENCE [LARGE SCALE GENOMIC DNA]</scope>
    <source>
        <strain evidence="2 3">NRRL 20693</strain>
    </source>
</reference>
<dbReference type="AlphaFoldDB" id="A0A8H5TUU4"/>
<organism evidence="2 3">
    <name type="scientific">Fusarium heterosporum</name>
    <dbReference type="NCBI Taxonomy" id="42747"/>
    <lineage>
        <taxon>Eukaryota</taxon>
        <taxon>Fungi</taxon>
        <taxon>Dikarya</taxon>
        <taxon>Ascomycota</taxon>
        <taxon>Pezizomycotina</taxon>
        <taxon>Sordariomycetes</taxon>
        <taxon>Hypocreomycetidae</taxon>
        <taxon>Hypocreales</taxon>
        <taxon>Nectriaceae</taxon>
        <taxon>Fusarium</taxon>
        <taxon>Fusarium heterosporum species complex</taxon>
    </lineage>
</organism>
<evidence type="ECO:0000313" key="3">
    <source>
        <dbReference type="Proteomes" id="UP000567885"/>
    </source>
</evidence>
<comment type="caution">
    <text evidence="2">The sequence shown here is derived from an EMBL/GenBank/DDBJ whole genome shotgun (WGS) entry which is preliminary data.</text>
</comment>
<sequence>MTNSKDDFITGIMNGLVPTCRSLCYIDLELLVSRVAKLIYKNIMGATQPIHVDSLVKDPVKRRGRPRKQASFEDERLMVRRARNRQAQYVYRMRQEAAQKDQTSRLKQLEDAVEGMSSPVEIFAKNILSLNVVKQHRELLAPLREMTATVLSLAKEVNSAGTYVPRIAVAGESGEISRRSLEAIVGGGAKSHPLTLSRSPPSQAQHVRVGNIVQSDTTDGNERQNIAKPPDQYSSGGPRMDHRLFGAERSIGFESDRLPLDSLAYKLVHSSLSTALSALTETQHPILPVSEECRIFGSILHAQRRRHLKGLFQWLLGPGAAYFFDCAKLSFMSDRVSESVHHHPTSGTPIDAEKLPFLSVMDIENKLVALGARIQDQEIIKLHIEDPNKSTQTMNQHLLSHLGVGNFDSYPIGQSMPAEMTFALLLYPSAFALMIMPDELVLITGAPGFIGSNIALDALEAGYKVRLAVRSEE</sequence>
<dbReference type="CDD" id="cd14688">
    <property type="entry name" value="bZIP_YAP"/>
    <property type="match status" value="1"/>
</dbReference>
<dbReference type="InterPro" id="IPR036291">
    <property type="entry name" value="NAD(P)-bd_dom_sf"/>
</dbReference>
<keyword evidence="3" id="KW-1185">Reference proteome</keyword>
<dbReference type="PANTHER" id="PTHR40618">
    <property type="entry name" value="B-ZIP TRANSCRIPTION FACTOR (EUROFUNG)-RELATED"/>
    <property type="match status" value="1"/>
</dbReference>
<proteinExistence type="predicted"/>
<accession>A0A8H5TUU4</accession>
<evidence type="ECO:0000313" key="2">
    <source>
        <dbReference type="EMBL" id="KAF5676536.1"/>
    </source>
</evidence>
<name>A0A8H5TUU4_FUSHE</name>
<dbReference type="Gene3D" id="3.40.50.720">
    <property type="entry name" value="NAD(P)-binding Rossmann-like Domain"/>
    <property type="match status" value="1"/>
</dbReference>
<evidence type="ECO:0008006" key="4">
    <source>
        <dbReference type="Google" id="ProtNLM"/>
    </source>
</evidence>
<dbReference type="SUPFAM" id="SSF51735">
    <property type="entry name" value="NAD(P)-binding Rossmann-fold domains"/>
    <property type="match status" value="1"/>
</dbReference>